<feature type="transmembrane region" description="Helical" evidence="1">
    <location>
        <begin position="6"/>
        <end position="27"/>
    </location>
</feature>
<name>A0A392PUQ8_9FABA</name>
<evidence type="ECO:0000313" key="2">
    <source>
        <dbReference type="EMBL" id="MCI15046.1"/>
    </source>
</evidence>
<keyword evidence="1" id="KW-1133">Transmembrane helix</keyword>
<evidence type="ECO:0000256" key="1">
    <source>
        <dbReference type="SAM" id="Phobius"/>
    </source>
</evidence>
<keyword evidence="1" id="KW-0472">Membrane</keyword>
<comment type="caution">
    <text evidence="2">The sequence shown here is derived from an EMBL/GenBank/DDBJ whole genome shotgun (WGS) entry which is preliminary data.</text>
</comment>
<protein>
    <submittedName>
        <fullName evidence="2">Uncharacterized protein</fullName>
    </submittedName>
</protein>
<organism evidence="2 3">
    <name type="scientific">Trifolium medium</name>
    <dbReference type="NCBI Taxonomy" id="97028"/>
    <lineage>
        <taxon>Eukaryota</taxon>
        <taxon>Viridiplantae</taxon>
        <taxon>Streptophyta</taxon>
        <taxon>Embryophyta</taxon>
        <taxon>Tracheophyta</taxon>
        <taxon>Spermatophyta</taxon>
        <taxon>Magnoliopsida</taxon>
        <taxon>eudicotyledons</taxon>
        <taxon>Gunneridae</taxon>
        <taxon>Pentapetalae</taxon>
        <taxon>rosids</taxon>
        <taxon>fabids</taxon>
        <taxon>Fabales</taxon>
        <taxon>Fabaceae</taxon>
        <taxon>Papilionoideae</taxon>
        <taxon>50 kb inversion clade</taxon>
        <taxon>NPAAA clade</taxon>
        <taxon>Hologalegina</taxon>
        <taxon>IRL clade</taxon>
        <taxon>Trifolieae</taxon>
        <taxon>Trifolium</taxon>
    </lineage>
</organism>
<dbReference type="AlphaFoldDB" id="A0A392PUQ8"/>
<proteinExistence type="predicted"/>
<dbReference type="Proteomes" id="UP000265520">
    <property type="component" value="Unassembled WGS sequence"/>
</dbReference>
<accession>A0A392PUQ8</accession>
<keyword evidence="3" id="KW-1185">Reference proteome</keyword>
<evidence type="ECO:0000313" key="3">
    <source>
        <dbReference type="Proteomes" id="UP000265520"/>
    </source>
</evidence>
<dbReference type="EMBL" id="LXQA010094782">
    <property type="protein sequence ID" value="MCI15046.1"/>
    <property type="molecule type" value="Genomic_DNA"/>
</dbReference>
<sequence>MVEVVCFKFGCLYMLVAWVGLACLCVFKSGSSEMGADSHCCRFHHFADGLWLALDFLARNGCSCLLSSIKLFSSLLSIVTFKIAFLHVPTGYGHGATRTAVRRNTLCISVPFFFLLVPAQRARVDGATCSVELLRAVWLSGSGAMRRVVLRNAPCISPKVDFC</sequence>
<keyword evidence="1" id="KW-0812">Transmembrane</keyword>
<reference evidence="2 3" key="1">
    <citation type="journal article" date="2018" name="Front. Plant Sci.">
        <title>Red Clover (Trifolium pratense) and Zigzag Clover (T. medium) - A Picture of Genomic Similarities and Differences.</title>
        <authorList>
            <person name="Dluhosova J."/>
            <person name="Istvanek J."/>
            <person name="Nedelnik J."/>
            <person name="Repkova J."/>
        </authorList>
    </citation>
    <scope>NUCLEOTIDE SEQUENCE [LARGE SCALE GENOMIC DNA]</scope>
    <source>
        <strain evidence="3">cv. 10/8</strain>
        <tissue evidence="2">Leaf</tissue>
    </source>
</reference>